<dbReference type="AlphaFoldDB" id="A0A6D2KI03"/>
<organism evidence="1 2">
    <name type="scientific">Microthlaspi erraticum</name>
    <dbReference type="NCBI Taxonomy" id="1685480"/>
    <lineage>
        <taxon>Eukaryota</taxon>
        <taxon>Viridiplantae</taxon>
        <taxon>Streptophyta</taxon>
        <taxon>Embryophyta</taxon>
        <taxon>Tracheophyta</taxon>
        <taxon>Spermatophyta</taxon>
        <taxon>Magnoliopsida</taxon>
        <taxon>eudicotyledons</taxon>
        <taxon>Gunneridae</taxon>
        <taxon>Pentapetalae</taxon>
        <taxon>rosids</taxon>
        <taxon>malvids</taxon>
        <taxon>Brassicales</taxon>
        <taxon>Brassicaceae</taxon>
        <taxon>Coluteocarpeae</taxon>
        <taxon>Microthlaspi</taxon>
    </lineage>
</organism>
<evidence type="ECO:0000313" key="1">
    <source>
        <dbReference type="EMBL" id="CAA7047345.1"/>
    </source>
</evidence>
<accession>A0A6D2KI03</accession>
<dbReference type="Proteomes" id="UP000467841">
    <property type="component" value="Unassembled WGS sequence"/>
</dbReference>
<name>A0A6D2KI03_9BRAS</name>
<keyword evidence="2" id="KW-1185">Reference proteome</keyword>
<protein>
    <submittedName>
        <fullName evidence="1">Uncharacterized protein</fullName>
    </submittedName>
</protein>
<evidence type="ECO:0000313" key="2">
    <source>
        <dbReference type="Proteomes" id="UP000467841"/>
    </source>
</evidence>
<dbReference type="EMBL" id="CACVBM020001373">
    <property type="protein sequence ID" value="CAA7047345.1"/>
    <property type="molecule type" value="Genomic_DNA"/>
</dbReference>
<gene>
    <name evidence="1" type="ORF">MERR_LOCUS34580</name>
</gene>
<proteinExistence type="predicted"/>
<comment type="caution">
    <text evidence="1">The sequence shown here is derived from an EMBL/GenBank/DDBJ whole genome shotgun (WGS) entry which is preliminary data.</text>
</comment>
<reference evidence="1" key="1">
    <citation type="submission" date="2020-01" db="EMBL/GenBank/DDBJ databases">
        <authorList>
            <person name="Mishra B."/>
        </authorList>
    </citation>
    <scope>NUCLEOTIDE SEQUENCE [LARGE SCALE GENOMIC DNA]</scope>
</reference>
<sequence>MPGGGAFSDFIFILKKMNQRTEARGQPVSGAGFAEDERRLVGITSGRRSLSESSGFIGEDAREMQGFSLIRI</sequence>